<organism evidence="1 2">
    <name type="scientific">Paenibacillus donghaensis</name>
    <dbReference type="NCBI Taxonomy" id="414771"/>
    <lineage>
        <taxon>Bacteria</taxon>
        <taxon>Bacillati</taxon>
        <taxon>Bacillota</taxon>
        <taxon>Bacilli</taxon>
        <taxon>Bacillales</taxon>
        <taxon>Paenibacillaceae</taxon>
        <taxon>Paenibacillus</taxon>
    </lineage>
</organism>
<sequence length="74" mass="8524">MRKSKAPITQCPHCNSSEGYYIKEQVSGTVHYRTNFDGSEADNTEVYDYLKHRSGKLAFCINCNKKIFKVEELT</sequence>
<protein>
    <submittedName>
        <fullName evidence="1">Uncharacterized protein</fullName>
    </submittedName>
</protein>
<keyword evidence="2" id="KW-1185">Reference proteome</keyword>
<reference evidence="1 2" key="1">
    <citation type="submission" date="2017-06" db="EMBL/GenBank/DDBJ databases">
        <title>Complete genome sequence of Paenibacillus donghaensis KCTC 13049T isolated from East Sea sediment, South Korea.</title>
        <authorList>
            <person name="Jung B.K."/>
            <person name="Hong S.-J."/>
            <person name="Shin J.-H."/>
        </authorList>
    </citation>
    <scope>NUCLEOTIDE SEQUENCE [LARGE SCALE GENOMIC DNA]</scope>
    <source>
        <strain evidence="1 2">KCTC 13049</strain>
    </source>
</reference>
<evidence type="ECO:0000313" key="2">
    <source>
        <dbReference type="Proteomes" id="UP000249890"/>
    </source>
</evidence>
<dbReference type="KEGG" id="pdh:B9T62_18645"/>
<dbReference type="AlphaFoldDB" id="A0A2Z2KAU6"/>
<gene>
    <name evidence="1" type="ORF">B9T62_18645</name>
</gene>
<evidence type="ECO:0000313" key="1">
    <source>
        <dbReference type="EMBL" id="ASA22627.1"/>
    </source>
</evidence>
<dbReference type="Proteomes" id="UP000249890">
    <property type="component" value="Chromosome"/>
</dbReference>
<proteinExistence type="predicted"/>
<name>A0A2Z2KAU6_9BACL</name>
<dbReference type="EMBL" id="CP021780">
    <property type="protein sequence ID" value="ASA22627.1"/>
    <property type="molecule type" value="Genomic_DNA"/>
</dbReference>
<accession>A0A2Z2KAU6</accession>